<comment type="caution">
    <text evidence="1">The sequence shown here is derived from an EMBL/GenBank/DDBJ whole genome shotgun (WGS) entry which is preliminary data.</text>
</comment>
<accession>A0ABT8TN38</accession>
<dbReference type="Proteomes" id="UP001168363">
    <property type="component" value="Unassembled WGS sequence"/>
</dbReference>
<evidence type="ECO:0000313" key="1">
    <source>
        <dbReference type="EMBL" id="MDO3395378.1"/>
    </source>
</evidence>
<name>A0ABT8TN38_9ACTN</name>
<evidence type="ECO:0008006" key="3">
    <source>
        <dbReference type="Google" id="ProtNLM"/>
    </source>
</evidence>
<keyword evidence="2" id="KW-1185">Reference proteome</keyword>
<sequence>MKLKVGQALVSVVDDTAVIATKVPDGDVVLTCGGAPLVPKGSEVTPADADPAHLQGSLLGKRYVDADGTVEVLCTKAGPASLALDGVLLATAEAKALPSSD</sequence>
<protein>
    <recommendedName>
        <fullName evidence="3">DUF2190 family protein</fullName>
    </recommendedName>
</protein>
<dbReference type="EMBL" id="JAULSC010000004">
    <property type="protein sequence ID" value="MDO3395378.1"/>
    <property type="molecule type" value="Genomic_DNA"/>
</dbReference>
<dbReference type="RefSeq" id="WP_300402163.1">
    <property type="nucleotide sequence ID" value="NZ_JAULSC010000004.1"/>
</dbReference>
<organism evidence="1 2">
    <name type="scientific">Nocardioides cremeus</name>
    <dbReference type="NCBI Taxonomy" id="3058044"/>
    <lineage>
        <taxon>Bacteria</taxon>
        <taxon>Bacillati</taxon>
        <taxon>Actinomycetota</taxon>
        <taxon>Actinomycetes</taxon>
        <taxon>Propionibacteriales</taxon>
        <taxon>Nocardioidaceae</taxon>
        <taxon>Nocardioides</taxon>
    </lineage>
</organism>
<reference evidence="1" key="1">
    <citation type="submission" date="2023-06" db="EMBL/GenBank/DDBJ databases">
        <title>Genome sequence of Nocardioides sp. SOB44.</title>
        <authorList>
            <person name="Zhang G."/>
        </authorList>
    </citation>
    <scope>NUCLEOTIDE SEQUENCE</scope>
    <source>
        <strain evidence="1">SOB44</strain>
    </source>
</reference>
<proteinExistence type="predicted"/>
<evidence type="ECO:0000313" key="2">
    <source>
        <dbReference type="Proteomes" id="UP001168363"/>
    </source>
</evidence>
<gene>
    <name evidence="1" type="ORF">QWJ41_06600</name>
</gene>